<gene>
    <name evidence="7" type="ORF">MKK02DRAFT_42290</name>
</gene>
<keyword evidence="8" id="KW-1185">Reference proteome</keyword>
<keyword evidence="5" id="KW-0539">Nucleus</keyword>
<feature type="region of interest" description="Disordered" evidence="6">
    <location>
        <begin position="28"/>
        <end position="57"/>
    </location>
</feature>
<evidence type="ECO:0000313" key="7">
    <source>
        <dbReference type="EMBL" id="KAI9637911.1"/>
    </source>
</evidence>
<evidence type="ECO:0000256" key="4">
    <source>
        <dbReference type="ARBA" id="ARBA00023163"/>
    </source>
</evidence>
<dbReference type="GeneID" id="77731123"/>
<dbReference type="InterPro" id="IPR051089">
    <property type="entry name" value="prtT"/>
</dbReference>
<feature type="region of interest" description="Disordered" evidence="6">
    <location>
        <begin position="162"/>
        <end position="187"/>
    </location>
</feature>
<feature type="compositionally biased region" description="Polar residues" evidence="6">
    <location>
        <begin position="48"/>
        <end position="57"/>
    </location>
</feature>
<proteinExistence type="predicted"/>
<accession>A0AA38HCT1</accession>
<dbReference type="GO" id="GO:0005634">
    <property type="term" value="C:nucleus"/>
    <property type="evidence" value="ECO:0007669"/>
    <property type="project" value="UniProtKB-SubCell"/>
</dbReference>
<keyword evidence="2" id="KW-0805">Transcription regulation</keyword>
<evidence type="ECO:0000256" key="5">
    <source>
        <dbReference type="ARBA" id="ARBA00023242"/>
    </source>
</evidence>
<feature type="region of interest" description="Disordered" evidence="6">
    <location>
        <begin position="80"/>
        <end position="105"/>
    </location>
</feature>
<feature type="compositionally biased region" description="Low complexity" evidence="6">
    <location>
        <begin position="96"/>
        <end position="105"/>
    </location>
</feature>
<dbReference type="GO" id="GO:0000976">
    <property type="term" value="F:transcription cis-regulatory region binding"/>
    <property type="evidence" value="ECO:0007669"/>
    <property type="project" value="TreeGrafter"/>
</dbReference>
<evidence type="ECO:0000256" key="6">
    <source>
        <dbReference type="SAM" id="MobiDB-lite"/>
    </source>
</evidence>
<evidence type="ECO:0000256" key="2">
    <source>
        <dbReference type="ARBA" id="ARBA00023015"/>
    </source>
</evidence>
<keyword evidence="4" id="KW-0804">Transcription</keyword>
<dbReference type="Proteomes" id="UP001164286">
    <property type="component" value="Unassembled WGS sequence"/>
</dbReference>
<organism evidence="7 8">
    <name type="scientific">Dioszegia hungarica</name>
    <dbReference type="NCBI Taxonomy" id="4972"/>
    <lineage>
        <taxon>Eukaryota</taxon>
        <taxon>Fungi</taxon>
        <taxon>Dikarya</taxon>
        <taxon>Basidiomycota</taxon>
        <taxon>Agaricomycotina</taxon>
        <taxon>Tremellomycetes</taxon>
        <taxon>Tremellales</taxon>
        <taxon>Bulleribasidiaceae</taxon>
        <taxon>Dioszegia</taxon>
    </lineage>
</organism>
<comment type="caution">
    <text evidence="7">The sequence shown here is derived from an EMBL/GenBank/DDBJ whole genome shotgun (WGS) entry which is preliminary data.</text>
</comment>
<name>A0AA38HCT1_9TREE</name>
<evidence type="ECO:0000256" key="1">
    <source>
        <dbReference type="ARBA" id="ARBA00004123"/>
    </source>
</evidence>
<protein>
    <submittedName>
        <fullName evidence="7">Uncharacterized protein</fullName>
    </submittedName>
</protein>
<dbReference type="RefSeq" id="XP_052947688.1">
    <property type="nucleotide sequence ID" value="XM_053091918.1"/>
</dbReference>
<dbReference type="PANTHER" id="PTHR31845">
    <property type="entry name" value="FINGER DOMAIN PROTEIN, PUTATIVE-RELATED"/>
    <property type="match status" value="1"/>
</dbReference>
<dbReference type="PANTHER" id="PTHR31845:SF17">
    <property type="entry name" value="ZN(II)2CYS6 TRANSCRIPTION FACTOR (EUROFUNG)"/>
    <property type="match status" value="1"/>
</dbReference>
<dbReference type="AlphaFoldDB" id="A0AA38HCT1"/>
<evidence type="ECO:0000313" key="8">
    <source>
        <dbReference type="Proteomes" id="UP001164286"/>
    </source>
</evidence>
<feature type="compositionally biased region" description="Basic and acidic residues" evidence="6">
    <location>
        <begin position="35"/>
        <end position="47"/>
    </location>
</feature>
<keyword evidence="3" id="KW-0238">DNA-binding</keyword>
<dbReference type="EMBL" id="JAKWFO010000003">
    <property type="protein sequence ID" value="KAI9637911.1"/>
    <property type="molecule type" value="Genomic_DNA"/>
</dbReference>
<comment type="subcellular location">
    <subcellularLocation>
        <location evidence="1">Nucleus</location>
    </subcellularLocation>
</comment>
<reference evidence="7" key="1">
    <citation type="journal article" date="2022" name="G3 (Bethesda)">
        <title>High quality genome of the basidiomycete yeast Dioszegia hungarica PDD-24b-2 isolated from cloud water.</title>
        <authorList>
            <person name="Jarrige D."/>
            <person name="Haridas S."/>
            <person name="Bleykasten-Grosshans C."/>
            <person name="Joly M."/>
            <person name="Nadalig T."/>
            <person name="Sancelme M."/>
            <person name="Vuilleumier S."/>
            <person name="Grigoriev I.V."/>
            <person name="Amato P."/>
            <person name="Bringel F."/>
        </authorList>
    </citation>
    <scope>NUCLEOTIDE SEQUENCE</scope>
    <source>
        <strain evidence="7">PDD-24b-2</strain>
    </source>
</reference>
<evidence type="ECO:0000256" key="3">
    <source>
        <dbReference type="ARBA" id="ARBA00023125"/>
    </source>
</evidence>
<sequence>MRIIRPLEPETSWIRLLQWGGRVRPAASKFRKRDLRTEAQPHARDAESQSSCDATTEARSVKLVSGVEIKARTTVNLRSKTQSRLEVQGQRARPISVSSASDGSESAATTNVSWAQHIPVVVGGGIVTATAGPQTEASSQITSDLQTIFTYRAQMGSNVEKSTITPLGNRELSPDSVSDQEHPAKRLEPNTVGRIASQMSAFDDPVHLGYVHEAEANLLVTLFHDHLNPLIAVLDRQLHTASILRNTSLLLYTAVLAATSKFFRPSGYISLNNHAKSLLSKAIDTGSCETGVVL</sequence>
<dbReference type="GO" id="GO:0000981">
    <property type="term" value="F:DNA-binding transcription factor activity, RNA polymerase II-specific"/>
    <property type="evidence" value="ECO:0007669"/>
    <property type="project" value="TreeGrafter"/>
</dbReference>